<dbReference type="EMBL" id="ML977515">
    <property type="protein sequence ID" value="KAF2125782.1"/>
    <property type="molecule type" value="Genomic_DNA"/>
</dbReference>
<gene>
    <name evidence="2" type="ORF">P153DRAFT_399922</name>
</gene>
<evidence type="ECO:0000256" key="1">
    <source>
        <dbReference type="SAM" id="Phobius"/>
    </source>
</evidence>
<dbReference type="Proteomes" id="UP000799771">
    <property type="component" value="Unassembled WGS sequence"/>
</dbReference>
<feature type="transmembrane region" description="Helical" evidence="1">
    <location>
        <begin position="509"/>
        <end position="530"/>
    </location>
</feature>
<evidence type="ECO:0000313" key="3">
    <source>
        <dbReference type="Proteomes" id="UP000799771"/>
    </source>
</evidence>
<sequence>MSEHLLSTSYKSSPVVATEECLPPRYGRRRGLSYFLSHNWTVTLSFNTGLVLVGAVFVFTNWLSKQTVQCPDWAINCTVSKRVDFLTSNFGTVQGIVTTIYSIALAALAFSAHALSESALWPLLTKHQLSIAQMDTYLAASRGSIASSPFALFTVRNVDSIIVVLSTVVVTLVPLSAAPVVGQVYNMRNVSVDFQSQAQPGGGIGPVFVQTNPSGSSRESSASLYTSWQYKLSQEPMPEYREWFIDRIAFSSRGNFSAEAVRVQQDIDCRSWEAFPTKKSGDFLLFDTNMTASSGMTGKARKSKHNRHQNLVEVRDSARLAVWVHDYTFDSSTKTTATIIFAALNGTIDGGKTTFDMPDKASVVNVSSVACSIAVELVEDTLVVGDSHMTPVQINTLDKLRLPLSVDEPNRFNELALWFAVAPVANGATAYGAQPLYQYKKDWIPERFTTTTGGENNDDWTTEYIENFVRISIGAALLGEVTKWPWPVENPVKIPFTSRVFVSKMDPRFPISFLIPPWIIILAGALLMGWNVKMHRNMVIPIMRTATLSEVLKSSQTTHVLSLAALDRSDPTTTSRMDTLKVQFKKGDDGVWGLHDPKASKEYSGFD</sequence>
<keyword evidence="1" id="KW-0812">Transmembrane</keyword>
<feature type="transmembrane region" description="Helical" evidence="1">
    <location>
        <begin position="35"/>
        <end position="59"/>
    </location>
</feature>
<keyword evidence="1" id="KW-1133">Transmembrane helix</keyword>
<accession>A0A6A6A1A5</accession>
<evidence type="ECO:0000313" key="2">
    <source>
        <dbReference type="EMBL" id="KAF2125782.1"/>
    </source>
</evidence>
<keyword evidence="1" id="KW-0472">Membrane</keyword>
<name>A0A6A6A1A5_9PLEO</name>
<dbReference type="GeneID" id="54412203"/>
<proteinExistence type="predicted"/>
<feature type="transmembrane region" description="Helical" evidence="1">
    <location>
        <begin position="161"/>
        <end position="181"/>
    </location>
</feature>
<organism evidence="2 3">
    <name type="scientific">Dothidotthia symphoricarpi CBS 119687</name>
    <dbReference type="NCBI Taxonomy" id="1392245"/>
    <lineage>
        <taxon>Eukaryota</taxon>
        <taxon>Fungi</taxon>
        <taxon>Dikarya</taxon>
        <taxon>Ascomycota</taxon>
        <taxon>Pezizomycotina</taxon>
        <taxon>Dothideomycetes</taxon>
        <taxon>Pleosporomycetidae</taxon>
        <taxon>Pleosporales</taxon>
        <taxon>Dothidotthiaceae</taxon>
        <taxon>Dothidotthia</taxon>
    </lineage>
</organism>
<feature type="transmembrane region" description="Helical" evidence="1">
    <location>
        <begin position="93"/>
        <end position="115"/>
    </location>
</feature>
<dbReference type="OrthoDB" id="4734538at2759"/>
<dbReference type="AlphaFoldDB" id="A0A6A6A1A5"/>
<protein>
    <submittedName>
        <fullName evidence="2">Uncharacterized protein</fullName>
    </submittedName>
</protein>
<reference evidence="2" key="1">
    <citation type="journal article" date="2020" name="Stud. Mycol.">
        <title>101 Dothideomycetes genomes: a test case for predicting lifestyles and emergence of pathogens.</title>
        <authorList>
            <person name="Haridas S."/>
            <person name="Albert R."/>
            <person name="Binder M."/>
            <person name="Bloem J."/>
            <person name="Labutti K."/>
            <person name="Salamov A."/>
            <person name="Andreopoulos B."/>
            <person name="Baker S."/>
            <person name="Barry K."/>
            <person name="Bills G."/>
            <person name="Bluhm B."/>
            <person name="Cannon C."/>
            <person name="Castanera R."/>
            <person name="Culley D."/>
            <person name="Daum C."/>
            <person name="Ezra D."/>
            <person name="Gonzalez J."/>
            <person name="Henrissat B."/>
            <person name="Kuo A."/>
            <person name="Liang C."/>
            <person name="Lipzen A."/>
            <person name="Lutzoni F."/>
            <person name="Magnuson J."/>
            <person name="Mondo S."/>
            <person name="Nolan M."/>
            <person name="Ohm R."/>
            <person name="Pangilinan J."/>
            <person name="Park H.-J."/>
            <person name="Ramirez L."/>
            <person name="Alfaro M."/>
            <person name="Sun H."/>
            <person name="Tritt A."/>
            <person name="Yoshinaga Y."/>
            <person name="Zwiers L.-H."/>
            <person name="Turgeon B."/>
            <person name="Goodwin S."/>
            <person name="Spatafora J."/>
            <person name="Crous P."/>
            <person name="Grigoriev I."/>
        </authorList>
    </citation>
    <scope>NUCLEOTIDE SEQUENCE</scope>
    <source>
        <strain evidence="2">CBS 119687</strain>
    </source>
</reference>
<dbReference type="RefSeq" id="XP_033520174.1">
    <property type="nucleotide sequence ID" value="XM_033671771.1"/>
</dbReference>
<keyword evidence="3" id="KW-1185">Reference proteome</keyword>